<feature type="domain" description="VWA-like" evidence="1">
    <location>
        <begin position="252"/>
        <end position="375"/>
    </location>
</feature>
<proteinExistence type="predicted"/>
<accession>A0A3G1QTP5</accession>
<dbReference type="PANTHER" id="PTHR38730">
    <property type="entry name" value="SLL7028 PROTEIN"/>
    <property type="match status" value="1"/>
</dbReference>
<dbReference type="Pfam" id="PF13203">
    <property type="entry name" value="DUF2201_N"/>
    <property type="match status" value="1"/>
</dbReference>
<dbReference type="InterPro" id="IPR025154">
    <property type="entry name" value="Put_metallopeptidase_dom"/>
</dbReference>
<dbReference type="PANTHER" id="PTHR38730:SF1">
    <property type="entry name" value="SLL7028 PROTEIN"/>
    <property type="match status" value="1"/>
</dbReference>
<evidence type="ECO:0000313" key="3">
    <source>
        <dbReference type="EMBL" id="AWN06238.1"/>
    </source>
</evidence>
<dbReference type="InterPro" id="IPR018698">
    <property type="entry name" value="VWA-like_dom"/>
</dbReference>
<dbReference type="Proteomes" id="UP000267934">
    <property type="component" value="Segment"/>
</dbReference>
<dbReference type="KEGG" id="vg:55819102"/>
<dbReference type="EMBL" id="MH160392">
    <property type="protein sequence ID" value="AWN06238.1"/>
    <property type="molecule type" value="Genomic_DNA"/>
</dbReference>
<name>A0A3G1QTP5_9CAUD</name>
<sequence length="377" mass="43259">MMEADFDALGLTRDLDRVKARVFMGRNAAFLGSVMCSLNMIWTQEVKTAAVDGINLFWNPDWFLKIPPETREMVLVHELWHIARMHLIRREQRDPEKWNWACDIRINNDLEDAGFTFAGTNPWKDQRFSGWVEEDIYDWLVDHPEYCMRGGSWGDDDDDDMLEAAATAAEILGIPIQAQHQARIAGEAGTIPGDIEEMIKQFLAPVIPWEVHLHKWFSDQLDTSYTWARPNRRYTELYLPSTFEDDGRLEHLIYFLDCSGSISHSQAVRFNSEVKYVKDMYNPAKMTLVLFDTVIQRVYEMTEEDPFDEIKIAGRGGTSLTCVRDYIEQHKPSAAIIFSDLEVAPMEPLSEPVPVLWVAIGNPSATVPFGDLIHIRG</sequence>
<reference evidence="3 4" key="1">
    <citation type="journal article" date="2018" name="Plant Pathol. J.">
        <title>Characterization of the Lytic Bacteriophage phiEaP-8 Effective against Both Erwinia amylovora and Erwinia pyrifoliae Causing Severe Diseases in Apple and Pear.</title>
        <authorList>
            <person name="Park J."/>
            <person name="Lee G.M."/>
            <person name="Kim D."/>
            <person name="Park D.H."/>
            <person name="Oh C.S."/>
        </authorList>
    </citation>
    <scope>NUCLEOTIDE SEQUENCE [LARGE SCALE GENOMIC DNA]</scope>
</reference>
<feature type="domain" description="Putative metallopeptidase" evidence="2">
    <location>
        <begin position="16"/>
        <end position="241"/>
    </location>
</feature>
<evidence type="ECO:0000259" key="1">
    <source>
        <dbReference type="Pfam" id="PF09967"/>
    </source>
</evidence>
<dbReference type="GeneID" id="55819102"/>
<protein>
    <submittedName>
        <fullName evidence="3">Putative metallopeptidase domain protein</fullName>
    </submittedName>
</protein>
<dbReference type="RefSeq" id="YP_009889602.1">
    <property type="nucleotide sequence ID" value="NC_049510.1"/>
</dbReference>
<evidence type="ECO:0000313" key="4">
    <source>
        <dbReference type="Proteomes" id="UP000267934"/>
    </source>
</evidence>
<dbReference type="Pfam" id="PF09967">
    <property type="entry name" value="DUF2201"/>
    <property type="match status" value="1"/>
</dbReference>
<keyword evidence="4" id="KW-1185">Reference proteome</keyword>
<evidence type="ECO:0000259" key="2">
    <source>
        <dbReference type="Pfam" id="PF13203"/>
    </source>
</evidence>
<organism evidence="3 4">
    <name type="scientific">Erwinia phage phiEaP8</name>
    <dbReference type="NCBI Taxonomy" id="2178928"/>
    <lineage>
        <taxon>Viruses</taxon>
        <taxon>Duplodnaviria</taxon>
        <taxon>Heunggongvirae</taxon>
        <taxon>Uroviricota</taxon>
        <taxon>Caudoviricetes</taxon>
        <taxon>Schitoviridae</taxon>
        <taxon>Erskinevirinae</taxon>
        <taxon>Yonginvirus</taxon>
        <taxon>Yonginvirus EaP8</taxon>
    </lineage>
</organism>